<organism evidence="7 8">
    <name type="scientific">Ceratopteris richardii</name>
    <name type="common">Triangle waterfern</name>
    <dbReference type="NCBI Taxonomy" id="49495"/>
    <lineage>
        <taxon>Eukaryota</taxon>
        <taxon>Viridiplantae</taxon>
        <taxon>Streptophyta</taxon>
        <taxon>Embryophyta</taxon>
        <taxon>Tracheophyta</taxon>
        <taxon>Polypodiopsida</taxon>
        <taxon>Polypodiidae</taxon>
        <taxon>Polypodiales</taxon>
        <taxon>Pteridineae</taxon>
        <taxon>Pteridaceae</taxon>
        <taxon>Parkerioideae</taxon>
        <taxon>Ceratopteris</taxon>
    </lineage>
</organism>
<dbReference type="InterPro" id="IPR001471">
    <property type="entry name" value="AP2/ERF_dom"/>
</dbReference>
<dbReference type="Proteomes" id="UP000825935">
    <property type="component" value="Chromosome 33"/>
</dbReference>
<evidence type="ECO:0000256" key="1">
    <source>
        <dbReference type="ARBA" id="ARBA00004123"/>
    </source>
</evidence>
<evidence type="ECO:0000256" key="3">
    <source>
        <dbReference type="ARBA" id="ARBA00023125"/>
    </source>
</evidence>
<feature type="domain" description="AP2/ERF" evidence="6">
    <location>
        <begin position="56"/>
        <end position="113"/>
    </location>
</feature>
<dbReference type="InterPro" id="IPR036955">
    <property type="entry name" value="AP2/ERF_dom_sf"/>
</dbReference>
<evidence type="ECO:0000256" key="4">
    <source>
        <dbReference type="ARBA" id="ARBA00023163"/>
    </source>
</evidence>
<keyword evidence="5" id="KW-0539">Nucleus</keyword>
<dbReference type="EMBL" id="CM035438">
    <property type="protein sequence ID" value="KAH7285770.1"/>
    <property type="molecule type" value="Genomic_DNA"/>
</dbReference>
<keyword evidence="8" id="KW-1185">Reference proteome</keyword>
<evidence type="ECO:0000256" key="5">
    <source>
        <dbReference type="ARBA" id="ARBA00023242"/>
    </source>
</evidence>
<dbReference type="Gene3D" id="3.30.730.10">
    <property type="entry name" value="AP2/ERF domain"/>
    <property type="match status" value="1"/>
</dbReference>
<dbReference type="OrthoDB" id="1927719at2759"/>
<dbReference type="PRINTS" id="PR00367">
    <property type="entry name" value="ETHRSPELEMNT"/>
</dbReference>
<dbReference type="GO" id="GO:0003677">
    <property type="term" value="F:DNA binding"/>
    <property type="evidence" value="ECO:0007669"/>
    <property type="project" value="UniProtKB-KW"/>
</dbReference>
<reference evidence="7" key="1">
    <citation type="submission" date="2021-08" db="EMBL/GenBank/DDBJ databases">
        <title>WGS assembly of Ceratopteris richardii.</title>
        <authorList>
            <person name="Marchant D.B."/>
            <person name="Chen G."/>
            <person name="Jenkins J."/>
            <person name="Shu S."/>
            <person name="Leebens-Mack J."/>
            <person name="Grimwood J."/>
            <person name="Schmutz J."/>
            <person name="Soltis P."/>
            <person name="Soltis D."/>
            <person name="Chen Z.-H."/>
        </authorList>
    </citation>
    <scope>NUCLEOTIDE SEQUENCE</scope>
    <source>
        <strain evidence="7">Whitten #5841</strain>
        <tissue evidence="7">Leaf</tissue>
    </source>
</reference>
<sequence length="387" mass="41892">MEARRALVMLPLQHEECVAPMRPLHGEGFSRLPIVKEEAVVSASIAKSALPSKEAHYRGVRKRPWGRFAAEIRDPWKKTRVWLGTFDTAEEAALAYDKAARSLRGSKAKTNFASHDDDNNSNVAVMQQKLQLRRLNSGCGAASEGIKAPQPLSMLPFHHLLLDPQSSCIDGVAVPSGLRSLSQRSSDDKLAAYHGQCRGSQHLNGYGNGAEDSQALQLQYAQGHDLENVGSSASSSPFCFVERLRPIEKAPNFPVTWPMSNAGLSRVDGTLDPESNTGELLPEASHHADCARVVLVADKIAAPLLLFPNKRLKGEDFDGKGACRRTSDYMSNLSYQEVSDSDSSASSSVINPLPSLTSNAYASSTCSKACLDLNVSPCTEEDLTLSL</sequence>
<evidence type="ECO:0000259" key="6">
    <source>
        <dbReference type="PROSITE" id="PS51032"/>
    </source>
</evidence>
<evidence type="ECO:0000256" key="2">
    <source>
        <dbReference type="ARBA" id="ARBA00023015"/>
    </source>
</evidence>
<dbReference type="PANTHER" id="PTHR31677:SF202">
    <property type="entry name" value="ETHYLENE-RESPONSIVE TRANSCRIPTION FACTOR 12"/>
    <property type="match status" value="1"/>
</dbReference>
<dbReference type="GO" id="GO:0005634">
    <property type="term" value="C:nucleus"/>
    <property type="evidence" value="ECO:0007669"/>
    <property type="project" value="UniProtKB-SubCell"/>
</dbReference>
<proteinExistence type="predicted"/>
<dbReference type="InterPro" id="IPR016177">
    <property type="entry name" value="DNA-bd_dom_sf"/>
</dbReference>
<protein>
    <recommendedName>
        <fullName evidence="6">AP2/ERF domain-containing protein</fullName>
    </recommendedName>
</protein>
<dbReference type="SMART" id="SM00380">
    <property type="entry name" value="AP2"/>
    <property type="match status" value="1"/>
</dbReference>
<gene>
    <name evidence="7" type="ORF">KP509_33G045200</name>
</gene>
<dbReference type="SUPFAM" id="SSF54171">
    <property type="entry name" value="DNA-binding domain"/>
    <property type="match status" value="1"/>
</dbReference>
<dbReference type="PROSITE" id="PS51032">
    <property type="entry name" value="AP2_ERF"/>
    <property type="match status" value="1"/>
</dbReference>
<dbReference type="PANTHER" id="PTHR31677">
    <property type="entry name" value="AP2 DOMAIN CLASS TRANSCRIPTION FACTOR"/>
    <property type="match status" value="1"/>
</dbReference>
<dbReference type="AlphaFoldDB" id="A0A8T2QQC7"/>
<evidence type="ECO:0000313" key="8">
    <source>
        <dbReference type="Proteomes" id="UP000825935"/>
    </source>
</evidence>
<dbReference type="FunFam" id="3.30.730.10:FF:000001">
    <property type="entry name" value="Ethylene-responsive transcription factor 2"/>
    <property type="match status" value="1"/>
</dbReference>
<dbReference type="Pfam" id="PF00847">
    <property type="entry name" value="AP2"/>
    <property type="match status" value="1"/>
</dbReference>
<dbReference type="GO" id="GO:0003700">
    <property type="term" value="F:DNA-binding transcription factor activity"/>
    <property type="evidence" value="ECO:0007669"/>
    <property type="project" value="InterPro"/>
</dbReference>
<name>A0A8T2QQC7_CERRI</name>
<keyword evidence="3" id="KW-0238">DNA-binding</keyword>
<keyword evidence="4" id="KW-0804">Transcription</keyword>
<comment type="caution">
    <text evidence="7">The sequence shown here is derived from an EMBL/GenBank/DDBJ whole genome shotgun (WGS) entry which is preliminary data.</text>
</comment>
<accession>A0A8T2QQC7</accession>
<dbReference type="CDD" id="cd00018">
    <property type="entry name" value="AP2"/>
    <property type="match status" value="1"/>
</dbReference>
<keyword evidence="2" id="KW-0805">Transcription regulation</keyword>
<evidence type="ECO:0000313" key="7">
    <source>
        <dbReference type="EMBL" id="KAH7285770.1"/>
    </source>
</evidence>
<comment type="subcellular location">
    <subcellularLocation>
        <location evidence="1">Nucleus</location>
    </subcellularLocation>
</comment>